<protein>
    <submittedName>
        <fullName evidence="2">Putative ORF6</fullName>
    </submittedName>
    <submittedName>
        <fullName evidence="3">UL91</fullName>
    </submittedName>
</protein>
<feature type="compositionally biased region" description="Polar residues" evidence="1">
    <location>
        <begin position="114"/>
        <end position="123"/>
    </location>
</feature>
<sequence length="123" mass="13803">MSKGALLRRVKKHVASLVVLVDDMKMILVVFCARNPRMVLKASFLMKCASSTSSKWKFCPRMLCVERRQKRDSYDYARSAGSLQSRGGAGQVSQVSRQVRRDRRVPTGLRPENRNQSADTGAA</sequence>
<organismHost>
    <name type="scientific">Homo sapiens</name>
    <name type="common">Human</name>
    <dbReference type="NCBI Taxonomy" id="9606"/>
</organismHost>
<dbReference type="EMBL" id="AY372067">
    <property type="protein sequence ID" value="AAR12150.1"/>
    <property type="molecule type" value="Genomic_DNA"/>
</dbReference>
<feature type="region of interest" description="Disordered" evidence="1">
    <location>
        <begin position="76"/>
        <end position="123"/>
    </location>
</feature>
<reference evidence="3" key="3">
    <citation type="submission" date="2003-11" db="EMBL/GenBank/DDBJ databases">
        <title>Differences in the Nucleotide Sequences between the AD169 and Toledo Strains of Human Cytomegalovirus.</title>
        <authorList>
            <person name="Brondke H."/>
            <person name="Schmitz B."/>
            <person name="Shenk T."/>
            <person name="Doerfler W."/>
        </authorList>
    </citation>
    <scope>NUCLEOTIDE SEQUENCE</scope>
    <source>
        <strain evidence="3">Toledo</strain>
    </source>
</reference>
<evidence type="ECO:0000313" key="2">
    <source>
        <dbReference type="EMBL" id="AAR12150.1"/>
    </source>
</evidence>
<gene>
    <name evidence="3" type="primary">UL91</name>
    <name evidence="3" type="ORF">HHV5gp085</name>
</gene>
<accession>Q6UDZ6</accession>
<evidence type="ECO:0000313" key="3">
    <source>
        <dbReference type="EMBL" id="AAS48975.1"/>
    </source>
</evidence>
<dbReference type="EMBL" id="AH013698">
    <property type="protein sequence ID" value="AAS48975.1"/>
    <property type="molecule type" value="Genomic_DNA"/>
</dbReference>
<name>Q6UDZ6_HCMV</name>
<organism evidence="2">
    <name type="scientific">Human cytomegalovirus</name>
    <name type="common">HHV-5</name>
    <name type="synonym">Human herpesvirus 5</name>
    <dbReference type="NCBI Taxonomy" id="10359"/>
    <lineage>
        <taxon>Viruses</taxon>
        <taxon>Duplodnaviria</taxon>
        <taxon>Heunggongvirae</taxon>
        <taxon>Peploviricota</taxon>
        <taxon>Herviviricetes</taxon>
        <taxon>Herpesvirales</taxon>
        <taxon>Orthoherpesviridae</taxon>
        <taxon>Betaherpesvirinae</taxon>
        <taxon>Cytomegalovirus</taxon>
        <taxon>Cytomegalovirus humanbeta5</taxon>
    </lineage>
</organism>
<reference evidence="2" key="1">
    <citation type="journal article" date="2003" name="Proc. Natl. Acad. Sci. U.S.A.">
        <title>Reevaluation of human cytomegalovirus coding potential.</title>
        <authorList>
            <person name="Murphy E."/>
            <person name="Rigoutsos I."/>
            <person name="Shibuya T."/>
            <person name="Shenk T.E."/>
        </authorList>
    </citation>
    <scope>NUCLEOTIDE SEQUENCE</scope>
</reference>
<evidence type="ECO:0000256" key="1">
    <source>
        <dbReference type="SAM" id="MobiDB-lite"/>
    </source>
</evidence>
<reference evidence="2" key="2">
    <citation type="submission" date="2003-08" db="EMBL/GenBank/DDBJ databases">
        <authorList>
            <person name="Murphy E.A."/>
            <person name="Shenk T."/>
        </authorList>
    </citation>
    <scope>NUCLEOTIDE SEQUENCE</scope>
</reference>
<proteinExistence type="predicted"/>